<dbReference type="OrthoDB" id="6401505at2"/>
<evidence type="ECO:0000313" key="1">
    <source>
        <dbReference type="EMBL" id="RKF18900.1"/>
    </source>
</evidence>
<dbReference type="Proteomes" id="UP000286482">
    <property type="component" value="Unassembled WGS sequence"/>
</dbReference>
<protein>
    <submittedName>
        <fullName evidence="1">Uncharacterized protein</fullName>
    </submittedName>
</protein>
<organism evidence="1 2">
    <name type="scientific">Alginatibacterium sediminis</name>
    <dbReference type="NCBI Taxonomy" id="2164068"/>
    <lineage>
        <taxon>Bacteria</taxon>
        <taxon>Pseudomonadati</taxon>
        <taxon>Pseudomonadota</taxon>
        <taxon>Gammaproteobacteria</taxon>
        <taxon>Alteromonadales</taxon>
        <taxon>Alteromonadaceae</taxon>
        <taxon>Alginatibacterium</taxon>
    </lineage>
</organism>
<keyword evidence="2" id="KW-1185">Reference proteome</keyword>
<comment type="caution">
    <text evidence="1">The sequence shown here is derived from an EMBL/GenBank/DDBJ whole genome shotgun (WGS) entry which is preliminary data.</text>
</comment>
<dbReference type="EMBL" id="RAQO01000005">
    <property type="protein sequence ID" value="RKF18900.1"/>
    <property type="molecule type" value="Genomic_DNA"/>
</dbReference>
<proteinExistence type="predicted"/>
<accession>A0A420EE07</accession>
<name>A0A420EE07_9ALTE</name>
<evidence type="ECO:0000313" key="2">
    <source>
        <dbReference type="Proteomes" id="UP000286482"/>
    </source>
</evidence>
<sequence length="66" mass="7995">MEQLKREGWKVRSQYSPLAFDKGIDFDSYELVLGSSTLYMQWDNWFEWKLSGPPTFIEQLKQRFEL</sequence>
<reference evidence="1 2" key="1">
    <citation type="submission" date="2018-09" db="EMBL/GenBank/DDBJ databases">
        <authorList>
            <person name="Wang Z."/>
        </authorList>
    </citation>
    <scope>NUCLEOTIDE SEQUENCE [LARGE SCALE GENOMIC DNA]</scope>
    <source>
        <strain evidence="1 2">ALS 81</strain>
    </source>
</reference>
<gene>
    <name evidence="1" type="ORF">DBZ36_10360</name>
</gene>
<dbReference type="AlphaFoldDB" id="A0A420EE07"/>